<comment type="caution">
    <text evidence="9">The sequence shown here is derived from an EMBL/GenBank/DDBJ whole genome shotgun (WGS) entry which is preliminary data.</text>
</comment>
<dbReference type="GO" id="GO:0006631">
    <property type="term" value="P:fatty acid metabolic process"/>
    <property type="evidence" value="ECO:0007669"/>
    <property type="project" value="UniProtKB-KW"/>
</dbReference>
<evidence type="ECO:0000256" key="5">
    <source>
        <dbReference type="ARBA" id="ARBA00023051"/>
    </source>
</evidence>
<evidence type="ECO:0000256" key="1">
    <source>
        <dbReference type="ARBA" id="ARBA00004930"/>
    </source>
</evidence>
<dbReference type="AlphaFoldDB" id="A0AAD8M7D7"/>
<dbReference type="Proteomes" id="UP001237642">
    <property type="component" value="Unassembled WGS sequence"/>
</dbReference>
<dbReference type="CDD" id="cd12118">
    <property type="entry name" value="ttLC_FACS_AEE21_like"/>
    <property type="match status" value="1"/>
</dbReference>
<evidence type="ECO:0000313" key="9">
    <source>
        <dbReference type="EMBL" id="KAK1362237.1"/>
    </source>
</evidence>
<dbReference type="InterPro" id="IPR020845">
    <property type="entry name" value="AMP-binding_CS"/>
</dbReference>
<dbReference type="InterPro" id="IPR025110">
    <property type="entry name" value="AMP-bd_C"/>
</dbReference>
<organism evidence="9 10">
    <name type="scientific">Heracleum sosnowskyi</name>
    <dbReference type="NCBI Taxonomy" id="360622"/>
    <lineage>
        <taxon>Eukaryota</taxon>
        <taxon>Viridiplantae</taxon>
        <taxon>Streptophyta</taxon>
        <taxon>Embryophyta</taxon>
        <taxon>Tracheophyta</taxon>
        <taxon>Spermatophyta</taxon>
        <taxon>Magnoliopsida</taxon>
        <taxon>eudicotyledons</taxon>
        <taxon>Gunneridae</taxon>
        <taxon>Pentapetalae</taxon>
        <taxon>asterids</taxon>
        <taxon>campanulids</taxon>
        <taxon>Apiales</taxon>
        <taxon>Apiaceae</taxon>
        <taxon>Apioideae</taxon>
        <taxon>apioid superclade</taxon>
        <taxon>Tordylieae</taxon>
        <taxon>Tordyliinae</taxon>
        <taxon>Heracleum</taxon>
    </lineage>
</organism>
<accession>A0AAD8M7D7</accession>
<dbReference type="FunFam" id="3.30.300.30:FF:000008">
    <property type="entry name" value="2,3-dihydroxybenzoate-AMP ligase"/>
    <property type="match status" value="1"/>
</dbReference>
<reference evidence="9" key="1">
    <citation type="submission" date="2023-02" db="EMBL/GenBank/DDBJ databases">
        <title>Genome of toxic invasive species Heracleum sosnowskyi carries increased number of genes despite the absence of recent whole-genome duplications.</title>
        <authorList>
            <person name="Schelkunov M."/>
            <person name="Shtratnikova V."/>
            <person name="Makarenko M."/>
            <person name="Klepikova A."/>
            <person name="Omelchenko D."/>
            <person name="Novikova G."/>
            <person name="Obukhova E."/>
            <person name="Bogdanov V."/>
            <person name="Penin A."/>
            <person name="Logacheva M."/>
        </authorList>
    </citation>
    <scope>NUCLEOTIDE SEQUENCE</scope>
    <source>
        <strain evidence="9">Hsosn_3</strain>
        <tissue evidence="9">Leaf</tissue>
    </source>
</reference>
<keyword evidence="6" id="KW-0443">Lipid metabolism</keyword>
<keyword evidence="3" id="KW-0436">Ligase</keyword>
<keyword evidence="10" id="KW-1185">Reference proteome</keyword>
<dbReference type="GO" id="GO:0009698">
    <property type="term" value="P:phenylpropanoid metabolic process"/>
    <property type="evidence" value="ECO:0007669"/>
    <property type="project" value="UniProtKB-KW"/>
</dbReference>
<protein>
    <submittedName>
        <fullName evidence="9">Acyl-activating enzyme 1, peroxisomal</fullName>
    </submittedName>
</protein>
<evidence type="ECO:0000259" key="7">
    <source>
        <dbReference type="Pfam" id="PF00501"/>
    </source>
</evidence>
<dbReference type="Pfam" id="PF13193">
    <property type="entry name" value="AMP-binding_C"/>
    <property type="match status" value="1"/>
</dbReference>
<dbReference type="Gene3D" id="3.30.300.30">
    <property type="match status" value="1"/>
</dbReference>
<dbReference type="GO" id="GO:0016874">
    <property type="term" value="F:ligase activity"/>
    <property type="evidence" value="ECO:0007669"/>
    <property type="project" value="UniProtKB-KW"/>
</dbReference>
<dbReference type="InterPro" id="IPR045851">
    <property type="entry name" value="AMP-bd_C_sf"/>
</dbReference>
<proteinExistence type="inferred from homology"/>
<comment type="pathway">
    <text evidence="1">Phytoalexin biosynthesis; 3,4',5-trihydroxystilbene biosynthesis; 3,4',5-trihydroxystilbene from trans-4-coumarate: step 1/2.</text>
</comment>
<dbReference type="PROSITE" id="PS00455">
    <property type="entry name" value="AMP_BINDING"/>
    <property type="match status" value="1"/>
</dbReference>
<dbReference type="InterPro" id="IPR000873">
    <property type="entry name" value="AMP-dep_synth/lig_dom"/>
</dbReference>
<feature type="domain" description="AMP-binding enzyme C-terminal" evidence="8">
    <location>
        <begin position="458"/>
        <end position="532"/>
    </location>
</feature>
<dbReference type="EMBL" id="JAUIZM010000010">
    <property type="protein sequence ID" value="KAK1362237.1"/>
    <property type="molecule type" value="Genomic_DNA"/>
</dbReference>
<gene>
    <name evidence="9" type="ORF">POM88_046711</name>
</gene>
<sequence>MEGTKRCSANYVPLTPISFLKRAAIVYPDRLSIIYGENVKFTWKQTLERCTRLASALTLLGVSPGDVVAALAPNVPAVYELHFGVPVAGAVLSTMNTLYDSAMVSELLKQSGAKIIFVDYQFLDVAKGALQILSKTLARLPHLVVISDSDRPSYSNSQVSFPVYSEYESLLATGSLDFEIRHPRDECDPISISYTSGTTSTPKAVVYSHRGAYLNSLAAAFLCEMSSMPVYLWSVPFFHCNGWCFTWAIAALGGTNICLRNVTAKTVFNSIALHRVTHMGGAPAVLNMIANAPHEVKKAIPGKVMVMTGGAPPPPQVIFKMEELGFIVTHSYGQTETYGPGTVCFWKPEWNTLPPEAQAKMKSRQGVQHIGMEEVDVKDPTTMKSVPPDGRTIGEIMYRGNTVMNGYFKNRQATEDAFKGGWFRSGDLGVKHEDSYIVLKDRSQDIIISGGQNISTVEVEAVLFSHPAILEAAIVGRPDDHRGETPCAFVKLKDGCNVTGHEIISYCRSRLPHYMAPCTVVFEDLPKTSTGKTQKFILRQKAKAMGSLPKISTSKL</sequence>
<comment type="similarity">
    <text evidence="2">Belongs to the ATP-dependent AMP-binding enzyme family.</text>
</comment>
<evidence type="ECO:0000313" key="10">
    <source>
        <dbReference type="Proteomes" id="UP001237642"/>
    </source>
</evidence>
<feature type="domain" description="AMP-dependent synthetase/ligase" evidence="7">
    <location>
        <begin position="21"/>
        <end position="408"/>
    </location>
</feature>
<evidence type="ECO:0000259" key="8">
    <source>
        <dbReference type="Pfam" id="PF13193"/>
    </source>
</evidence>
<keyword evidence="4" id="KW-0276">Fatty acid metabolism</keyword>
<keyword evidence="5" id="KW-0587">Phenylpropanoid metabolism</keyword>
<dbReference type="NCBIfam" id="NF006020">
    <property type="entry name" value="PRK08162.1"/>
    <property type="match status" value="1"/>
</dbReference>
<evidence type="ECO:0000256" key="2">
    <source>
        <dbReference type="ARBA" id="ARBA00006432"/>
    </source>
</evidence>
<dbReference type="Pfam" id="PF00501">
    <property type="entry name" value="AMP-binding"/>
    <property type="match status" value="1"/>
</dbReference>
<evidence type="ECO:0000256" key="4">
    <source>
        <dbReference type="ARBA" id="ARBA00022832"/>
    </source>
</evidence>
<reference evidence="9" key="2">
    <citation type="submission" date="2023-05" db="EMBL/GenBank/DDBJ databases">
        <authorList>
            <person name="Schelkunov M.I."/>
        </authorList>
    </citation>
    <scope>NUCLEOTIDE SEQUENCE</scope>
    <source>
        <strain evidence="9">Hsosn_3</strain>
        <tissue evidence="9">Leaf</tissue>
    </source>
</reference>
<dbReference type="Gene3D" id="3.40.50.12780">
    <property type="entry name" value="N-terminal domain of ligase-like"/>
    <property type="match status" value="1"/>
</dbReference>
<dbReference type="PANTHER" id="PTHR43859">
    <property type="entry name" value="ACYL-ACTIVATING ENZYME"/>
    <property type="match status" value="1"/>
</dbReference>
<name>A0AAD8M7D7_9APIA</name>
<evidence type="ECO:0000256" key="3">
    <source>
        <dbReference type="ARBA" id="ARBA00022598"/>
    </source>
</evidence>
<dbReference type="InterPro" id="IPR042099">
    <property type="entry name" value="ANL_N_sf"/>
</dbReference>
<dbReference type="PANTHER" id="PTHR43859:SF4">
    <property type="entry name" value="BUTANOATE--COA LIGASE AAE1-RELATED"/>
    <property type="match status" value="1"/>
</dbReference>
<dbReference type="SUPFAM" id="SSF56801">
    <property type="entry name" value="Acetyl-CoA synthetase-like"/>
    <property type="match status" value="1"/>
</dbReference>
<evidence type="ECO:0000256" key="6">
    <source>
        <dbReference type="ARBA" id="ARBA00023098"/>
    </source>
</evidence>